<dbReference type="InterPro" id="IPR003382">
    <property type="entry name" value="Flavoprotein"/>
</dbReference>
<evidence type="ECO:0000259" key="7">
    <source>
        <dbReference type="Pfam" id="PF04127"/>
    </source>
</evidence>
<comment type="caution">
    <text evidence="3">Lacks conserved residue(s) required for the propagation of feature annotation.</text>
</comment>
<keyword evidence="1 3" id="KW-0210">Decarboxylase</keyword>
<comment type="pathway">
    <text evidence="3 4">Cofactor biosynthesis; coenzyme A biosynthesis; CoA from (R)-pantothenate: step 3/5.</text>
</comment>
<gene>
    <name evidence="3 8" type="primary">coaBC</name>
    <name evidence="8" type="ORF">NO1_0715</name>
</gene>
<keyword evidence="3 4" id="KW-0288">FMN</keyword>
<dbReference type="Pfam" id="PF02441">
    <property type="entry name" value="Flavoprotein"/>
    <property type="match status" value="1"/>
</dbReference>
<dbReference type="EMBL" id="BGZN01000009">
    <property type="protein sequence ID" value="GBR73313.1"/>
    <property type="molecule type" value="Genomic_DNA"/>
</dbReference>
<feature type="domain" description="DNA/pantothenate metabolism flavoprotein C-terminal" evidence="7">
    <location>
        <begin position="183"/>
        <end position="375"/>
    </location>
</feature>
<feature type="binding site" evidence="3">
    <location>
        <position position="325"/>
    </location>
    <ligand>
        <name>CTP</name>
        <dbReference type="ChEBI" id="CHEBI:37563"/>
    </ligand>
</feature>
<feature type="binding site" evidence="3">
    <location>
        <position position="321"/>
    </location>
    <ligand>
        <name>CTP</name>
        <dbReference type="ChEBI" id="CHEBI:37563"/>
    </ligand>
</feature>
<feature type="region of interest" description="Phosphopantothenate--cysteine ligase" evidence="3">
    <location>
        <begin position="188"/>
        <end position="379"/>
    </location>
</feature>
<comment type="similarity">
    <text evidence="3 4">In the C-terminal section; belongs to the PPC synthetase family.</text>
</comment>
<feature type="coiled-coil region" evidence="5">
    <location>
        <begin position="308"/>
        <end position="335"/>
    </location>
</feature>
<reference evidence="8 9" key="1">
    <citation type="journal article" date="2019" name="ISME J.">
        <title>Genome analyses of uncultured TG2/ZB3 bacteria in 'Margulisbacteria' specifically attached to ectosymbiotic spirochetes of protists in the termite gut.</title>
        <authorList>
            <person name="Utami Y.D."/>
            <person name="Kuwahara H."/>
            <person name="Igai K."/>
            <person name="Murakami T."/>
            <person name="Sugaya K."/>
            <person name="Morikawa T."/>
            <person name="Nagura Y."/>
            <person name="Yuki M."/>
            <person name="Deevong P."/>
            <person name="Inoue T."/>
            <person name="Kihara K."/>
            <person name="Lo N."/>
            <person name="Yamada A."/>
            <person name="Ohkuma M."/>
            <person name="Hongoh Y."/>
        </authorList>
    </citation>
    <scope>NUCLEOTIDE SEQUENCE [LARGE SCALE GENOMIC DNA]</scope>
    <source>
        <strain evidence="8">NkOx7-01</strain>
    </source>
</reference>
<evidence type="ECO:0000256" key="5">
    <source>
        <dbReference type="SAM" id="Coils"/>
    </source>
</evidence>
<comment type="function">
    <text evidence="4">Catalyzes two steps in the biosynthesis of coenzyme A. In the first step cysteine is conjugated to 4'-phosphopantothenate to form 4-phosphopantothenoylcysteine, in the latter compound is decarboxylated to form 4'-phosphopantotheine.</text>
</comment>
<keyword evidence="3" id="KW-0511">Multifunctional enzyme</keyword>
<dbReference type="NCBIfam" id="TIGR00521">
    <property type="entry name" value="coaBC_dfp"/>
    <property type="match status" value="1"/>
</dbReference>
<dbReference type="Pfam" id="PF04127">
    <property type="entry name" value="DFP"/>
    <property type="match status" value="1"/>
</dbReference>
<dbReference type="InterPro" id="IPR036551">
    <property type="entry name" value="Flavin_trans-like"/>
</dbReference>
<comment type="cofactor">
    <cofactor evidence="3">
        <name>Mg(2+)</name>
        <dbReference type="ChEBI" id="CHEBI:18420"/>
    </cofactor>
</comment>
<dbReference type="UniPathway" id="UPA00241">
    <property type="reaction ID" value="UER00353"/>
</dbReference>
<comment type="pathway">
    <text evidence="3 4">Cofactor biosynthesis; coenzyme A biosynthesis; CoA from (R)-pantothenate: step 2/5.</text>
</comment>
<evidence type="ECO:0000256" key="3">
    <source>
        <dbReference type="HAMAP-Rule" id="MF_02225"/>
    </source>
</evidence>
<dbReference type="GO" id="GO:0071513">
    <property type="term" value="C:phosphopantothenoylcysteine decarboxylase complex"/>
    <property type="evidence" value="ECO:0007669"/>
    <property type="project" value="TreeGrafter"/>
</dbReference>
<keyword evidence="2 3" id="KW-0456">Lyase</keyword>
<dbReference type="InterPro" id="IPR007085">
    <property type="entry name" value="DNA/pantothenate-metab_flavo_C"/>
</dbReference>
<feature type="domain" description="Flavoprotein" evidence="6">
    <location>
        <begin position="5"/>
        <end position="174"/>
    </location>
</feature>
<dbReference type="GO" id="GO:0010181">
    <property type="term" value="F:FMN binding"/>
    <property type="evidence" value="ECO:0007669"/>
    <property type="project" value="UniProtKB-UniRule"/>
</dbReference>
<keyword evidence="3" id="KW-0479">Metal-binding</keyword>
<feature type="region of interest" description="Phosphopantothenoylcysteine decarboxylase" evidence="3">
    <location>
        <begin position="1"/>
        <end position="187"/>
    </location>
</feature>
<dbReference type="InterPro" id="IPR005252">
    <property type="entry name" value="CoaBC"/>
</dbReference>
<comment type="catalytic activity">
    <reaction evidence="3 4">
        <text>N-[(R)-4-phosphopantothenoyl]-L-cysteine + H(+) = (R)-4'-phosphopantetheine + CO2</text>
        <dbReference type="Rhea" id="RHEA:16793"/>
        <dbReference type="ChEBI" id="CHEBI:15378"/>
        <dbReference type="ChEBI" id="CHEBI:16526"/>
        <dbReference type="ChEBI" id="CHEBI:59458"/>
        <dbReference type="ChEBI" id="CHEBI:61723"/>
        <dbReference type="EC" id="4.1.1.36"/>
    </reaction>
</comment>
<dbReference type="InterPro" id="IPR035929">
    <property type="entry name" value="CoaB-like_sf"/>
</dbReference>
<dbReference type="GO" id="GO:0004633">
    <property type="term" value="F:phosphopantothenoylcysteine decarboxylase activity"/>
    <property type="evidence" value="ECO:0007669"/>
    <property type="project" value="UniProtKB-UniRule"/>
</dbReference>
<feature type="binding site" evidence="3">
    <location>
        <position position="273"/>
    </location>
    <ligand>
        <name>CTP</name>
        <dbReference type="ChEBI" id="CHEBI:37563"/>
    </ligand>
</feature>
<proteinExistence type="inferred from homology"/>
<dbReference type="GO" id="GO:0015941">
    <property type="term" value="P:pantothenate catabolic process"/>
    <property type="evidence" value="ECO:0007669"/>
    <property type="project" value="InterPro"/>
</dbReference>
<evidence type="ECO:0000313" key="8">
    <source>
        <dbReference type="EMBL" id="GBR73313.1"/>
    </source>
</evidence>
<name>A0A388TC23_TERA1</name>
<feature type="binding site" evidence="3">
    <location>
        <position position="263"/>
    </location>
    <ligand>
        <name>CTP</name>
        <dbReference type="ChEBI" id="CHEBI:37563"/>
    </ligand>
</feature>
<dbReference type="GO" id="GO:0046872">
    <property type="term" value="F:metal ion binding"/>
    <property type="evidence" value="ECO:0007669"/>
    <property type="project" value="UniProtKB-KW"/>
</dbReference>
<comment type="catalytic activity">
    <reaction evidence="3 4">
        <text>(R)-4'-phosphopantothenate + L-cysteine + CTP = N-[(R)-4-phosphopantothenoyl]-L-cysteine + CMP + diphosphate + H(+)</text>
        <dbReference type="Rhea" id="RHEA:19397"/>
        <dbReference type="ChEBI" id="CHEBI:10986"/>
        <dbReference type="ChEBI" id="CHEBI:15378"/>
        <dbReference type="ChEBI" id="CHEBI:33019"/>
        <dbReference type="ChEBI" id="CHEBI:35235"/>
        <dbReference type="ChEBI" id="CHEBI:37563"/>
        <dbReference type="ChEBI" id="CHEBI:59458"/>
        <dbReference type="ChEBI" id="CHEBI:60377"/>
        <dbReference type="EC" id="6.3.2.5"/>
    </reaction>
</comment>
<dbReference type="Proteomes" id="UP000269352">
    <property type="component" value="Unassembled WGS sequence"/>
</dbReference>
<keyword evidence="3 4" id="KW-0436">Ligase</keyword>
<comment type="function">
    <text evidence="3">Catalyzes two sequential steps in the biosynthesis of coenzyme A. In the first step cysteine is conjugated to 4'-phosphopantothenate to form 4-phosphopantothenoylcysteine. In the second step the latter compound is decarboxylated to form 4'-phosphopantotheine.</text>
</comment>
<dbReference type="AlphaFoldDB" id="A0A388TC23"/>
<dbReference type="GO" id="GO:0004632">
    <property type="term" value="F:phosphopantothenate--cysteine ligase activity"/>
    <property type="evidence" value="ECO:0007669"/>
    <property type="project" value="UniProtKB-UniRule"/>
</dbReference>
<dbReference type="PROSITE" id="PS51257">
    <property type="entry name" value="PROKAR_LIPOPROTEIN"/>
    <property type="match status" value="1"/>
</dbReference>
<feature type="binding site" evidence="3">
    <location>
        <position position="307"/>
    </location>
    <ligand>
        <name>CTP</name>
        <dbReference type="ChEBI" id="CHEBI:37563"/>
    </ligand>
</feature>
<comment type="caution">
    <text evidence="8">The sequence shown here is derived from an EMBL/GenBank/DDBJ whole genome shotgun (WGS) entry which is preliminary data.</text>
</comment>
<dbReference type="Gene3D" id="3.40.50.10300">
    <property type="entry name" value="CoaB-like"/>
    <property type="match status" value="1"/>
</dbReference>
<dbReference type="HAMAP" id="MF_02225">
    <property type="entry name" value="CoaBC"/>
    <property type="match status" value="1"/>
</dbReference>
<dbReference type="SUPFAM" id="SSF102645">
    <property type="entry name" value="CoaB-like"/>
    <property type="match status" value="1"/>
</dbReference>
<dbReference type="Gene3D" id="3.40.50.1950">
    <property type="entry name" value="Flavin prenyltransferase-like"/>
    <property type="match status" value="1"/>
</dbReference>
<feature type="active site" description="Proton donor" evidence="3">
    <location>
        <position position="155"/>
    </location>
</feature>
<dbReference type="EC" id="4.1.1.36" evidence="3"/>
<keyword evidence="9" id="KW-1185">Reference proteome</keyword>
<evidence type="ECO:0000259" key="6">
    <source>
        <dbReference type="Pfam" id="PF02441"/>
    </source>
</evidence>
<protein>
    <recommendedName>
        <fullName evidence="3">Coenzyme A biosynthesis bifunctional protein CoaBC</fullName>
    </recommendedName>
    <alternativeName>
        <fullName evidence="3">DNA/pantothenate metabolism flavoprotein</fullName>
    </alternativeName>
    <alternativeName>
        <fullName evidence="3">Phosphopantothenoylcysteine synthetase/decarboxylase</fullName>
        <shortName evidence="3">PPCS-PPCDC</shortName>
    </alternativeName>
    <domain>
        <recommendedName>
            <fullName evidence="3">Phosphopantothenoylcysteine decarboxylase</fullName>
            <shortName evidence="3">PPC decarboxylase</shortName>
            <shortName evidence="3">PPC-DC</shortName>
            <ecNumber evidence="3">4.1.1.36</ecNumber>
        </recommendedName>
        <alternativeName>
            <fullName evidence="3">CoaC</fullName>
        </alternativeName>
    </domain>
    <domain>
        <recommendedName>
            <fullName evidence="3">Phosphopantothenate--cysteine ligase</fullName>
            <ecNumber evidence="3">6.3.2.5</ecNumber>
        </recommendedName>
        <alternativeName>
            <fullName evidence="3">CoaB</fullName>
        </alternativeName>
        <alternativeName>
            <fullName evidence="3">Phosphopantothenoylcysteine synthetase</fullName>
            <shortName evidence="3">PPC synthetase</shortName>
            <shortName evidence="3">PPC-S</shortName>
        </alternativeName>
    </domain>
</protein>
<dbReference type="GO" id="GO:0015937">
    <property type="term" value="P:coenzyme A biosynthetic process"/>
    <property type="evidence" value="ECO:0007669"/>
    <property type="project" value="UniProtKB-UniRule"/>
</dbReference>
<dbReference type="SUPFAM" id="SSF52507">
    <property type="entry name" value="Homo-oligomeric flavin-containing Cys decarboxylases, HFCD"/>
    <property type="match status" value="1"/>
</dbReference>
<sequence length="379" mass="40242">MRGRKIIVGVTGGIACYKAVSLVSALRQQDFKVQVVLTENAAKFVTPVTFRAVSRQPVCTAEFAAGGEPVPHIGLVEDAALFVIAPATANTIAKLANGLADNILTASFLAARCPKIIVPSMNTAMWENPLTQENLQKLQKHGVEIIEPAAGYLACGASGAGRYPDTKIILQKIQETLGFAAKLRGKKIIITGGGTREPLDPVRVLTNNSSGQMGLALQDAAEKAGADVVYIDAAALDVQGLKEKIAAAFADADALIMAAAVSDYRAVQVSRNKIKSAPKKLTIELAKTEDLLKYFAGQKKKQYLVGFALESEDLLKNAEQKLREKKLDLIAANDISALSSAEATVILLDKSGVAETLERLPKTQIAARIIERVAAAVQA</sequence>
<dbReference type="EC" id="6.3.2.5" evidence="3"/>
<evidence type="ECO:0000313" key="9">
    <source>
        <dbReference type="Proteomes" id="UP000269352"/>
    </source>
</evidence>
<evidence type="ECO:0000256" key="4">
    <source>
        <dbReference type="RuleBase" id="RU364078"/>
    </source>
</evidence>
<keyword evidence="5" id="KW-0175">Coiled coil</keyword>
<accession>A0A388TC23</accession>
<dbReference type="PANTHER" id="PTHR14359">
    <property type="entry name" value="HOMO-OLIGOMERIC FLAVIN CONTAINING CYS DECARBOXYLASE FAMILY"/>
    <property type="match status" value="1"/>
</dbReference>
<comment type="similarity">
    <text evidence="3 4">In the N-terminal section; belongs to the HFCD (homo-oligomeric flavin containing Cys decarboxylase) superfamily.</text>
</comment>
<organism evidence="8 9">
    <name type="scientific">Termititenax aidoneus</name>
    <dbReference type="NCBI Taxonomy" id="2218524"/>
    <lineage>
        <taxon>Bacteria</taxon>
        <taxon>Bacillati</taxon>
        <taxon>Candidatus Margulisiibacteriota</taxon>
        <taxon>Candidatus Termititenacia</taxon>
        <taxon>Candidatus Termititenacales</taxon>
        <taxon>Candidatus Termititenacaceae</taxon>
        <taxon>Candidatus Termititenax</taxon>
    </lineage>
</organism>
<evidence type="ECO:0000256" key="1">
    <source>
        <dbReference type="ARBA" id="ARBA00022793"/>
    </source>
</evidence>
<dbReference type="PANTHER" id="PTHR14359:SF6">
    <property type="entry name" value="PHOSPHOPANTOTHENOYLCYSTEINE DECARBOXYLASE"/>
    <property type="match status" value="1"/>
</dbReference>
<keyword evidence="3 4" id="KW-0285">Flavoprotein</keyword>
<evidence type="ECO:0000256" key="2">
    <source>
        <dbReference type="ARBA" id="ARBA00023239"/>
    </source>
</evidence>
<keyword evidence="3" id="KW-0460">Magnesium</keyword>
<comment type="cofactor">
    <cofactor evidence="3">
        <name>FMN</name>
        <dbReference type="ChEBI" id="CHEBI:58210"/>
    </cofactor>
    <text evidence="3">Binds 1 FMN per subunit.</text>
</comment>